<protein>
    <submittedName>
        <fullName evidence="4">Uncharacterized protein</fullName>
    </submittedName>
</protein>
<evidence type="ECO:0000313" key="5">
    <source>
        <dbReference type="EMBL" id="OKP14849.1"/>
    </source>
</evidence>
<keyword evidence="6" id="KW-1185">Reference proteome</keyword>
<evidence type="ECO:0000313" key="4">
    <source>
        <dbReference type="EMBL" id="OKP10278.1"/>
    </source>
</evidence>
<proteinExistence type="predicted"/>
<comment type="caution">
    <text evidence="4">The sequence shown here is derived from an EMBL/GenBank/DDBJ whole genome shotgun (WGS) entry which is preliminary data.</text>
</comment>
<evidence type="ECO:0000313" key="6">
    <source>
        <dbReference type="Proteomes" id="UP000186955"/>
    </source>
</evidence>
<dbReference type="Proteomes" id="UP000186955">
    <property type="component" value="Unassembled WGS sequence"/>
</dbReference>
<evidence type="ECO:0000256" key="1">
    <source>
        <dbReference type="SAM" id="MobiDB-lite"/>
    </source>
</evidence>
<sequence length="71" mass="8105">MMRRTDGVNKGLVLQHGVMRTADDEAIFFVSARPARFVVGLVPWNDWHTEPNRPGGDSRTQLMRRSVVLQK</sequence>
<reference evidence="4 6" key="1">
    <citation type="submission" date="2016-10" db="EMBL/GenBank/DDBJ databases">
        <title>Genome sequence of the ascomycete fungus Penicillium subrubescens.</title>
        <authorList>
            <person name="De Vries R.P."/>
            <person name="Peng M."/>
            <person name="Dilokpimol A."/>
            <person name="Hilden K."/>
            <person name="Makela M.R."/>
            <person name="Grigoriev I."/>
            <person name="Riley R."/>
            <person name="Granchi Z."/>
        </authorList>
    </citation>
    <scope>NUCLEOTIDE SEQUENCE [LARGE SCALE GENOMIC DNA]</scope>
    <source>
        <strain evidence="4 6">CBS 132785</strain>
    </source>
</reference>
<dbReference type="AlphaFoldDB" id="A0A1Q5UCR0"/>
<accession>A0A1Q5UCR0</accession>
<dbReference type="EMBL" id="MNBE01000511">
    <property type="protein sequence ID" value="OKP09489.1"/>
    <property type="molecule type" value="Genomic_DNA"/>
</dbReference>
<gene>
    <name evidence="4" type="ORF">PENSUB_4298</name>
    <name evidence="3" type="ORF">PENSUB_4313</name>
    <name evidence="2" type="ORF">PENSUB_5167</name>
    <name evidence="5" type="ORF">PENSUB_5913</name>
</gene>
<organism evidence="4 6">
    <name type="scientific">Penicillium subrubescens</name>
    <dbReference type="NCBI Taxonomy" id="1316194"/>
    <lineage>
        <taxon>Eukaryota</taxon>
        <taxon>Fungi</taxon>
        <taxon>Dikarya</taxon>
        <taxon>Ascomycota</taxon>
        <taxon>Pezizomycotina</taxon>
        <taxon>Eurotiomycetes</taxon>
        <taxon>Eurotiomycetidae</taxon>
        <taxon>Eurotiales</taxon>
        <taxon>Aspergillaceae</taxon>
        <taxon>Penicillium</taxon>
    </lineage>
</organism>
<dbReference type="EMBL" id="MNBE01000058">
    <property type="protein sequence ID" value="OKP14849.1"/>
    <property type="molecule type" value="Genomic_DNA"/>
</dbReference>
<feature type="region of interest" description="Disordered" evidence="1">
    <location>
        <begin position="48"/>
        <end position="71"/>
    </location>
</feature>
<dbReference type="EMBL" id="MNBE01000370">
    <property type="protein sequence ID" value="OKP10267.1"/>
    <property type="molecule type" value="Genomic_DNA"/>
</dbReference>
<evidence type="ECO:0000313" key="2">
    <source>
        <dbReference type="EMBL" id="OKP09489.1"/>
    </source>
</evidence>
<dbReference type="EMBL" id="MNBE01000369">
    <property type="protein sequence ID" value="OKP10278.1"/>
    <property type="molecule type" value="Genomic_DNA"/>
</dbReference>
<evidence type="ECO:0000313" key="3">
    <source>
        <dbReference type="EMBL" id="OKP10267.1"/>
    </source>
</evidence>
<name>A0A1Q5UCR0_9EURO</name>